<reference evidence="2" key="1">
    <citation type="submission" date="2023-05" db="EMBL/GenBank/DDBJ databases">
        <title>Comparative genomics of Bacillaceae isolates and their secondary metabolite potential.</title>
        <authorList>
            <person name="Song L."/>
            <person name="Nielsen L.J."/>
            <person name="Mohite O."/>
            <person name="Xu X."/>
            <person name="Weber T."/>
            <person name="Kovacs A.T."/>
        </authorList>
    </citation>
    <scope>NUCLEOTIDE SEQUENCE</scope>
    <source>
        <strain evidence="2">XLM17</strain>
    </source>
</reference>
<proteinExistence type="predicted"/>
<sequence length="211" mass="23291">MNKAKLGFVTFLARVGLEEKATDSLVNEMKKQLPTLDAVKANTAKLKEVHAQYEELAENMKAEKSAIEDEIVELRQSINKLNVSSNIVEAVMEINKQIEGKEARIKALAGAMLALGKKGKMDQFDLLAECYSAFAELGKECRELVTTAQPLVNGLNKESIVKAVNAIDAEVSGHCRLYNNVSREFGAMQVTHNGVRLSTPNDSPMLYHRIN</sequence>
<name>A0AA95MIZ3_9BACI</name>
<dbReference type="Proteomes" id="UP001178288">
    <property type="component" value="Chromosome"/>
</dbReference>
<keyword evidence="1" id="KW-0175">Coiled coil</keyword>
<organism evidence="2 3">
    <name type="scientific">Neobacillus novalis</name>
    <dbReference type="NCBI Taxonomy" id="220687"/>
    <lineage>
        <taxon>Bacteria</taxon>
        <taxon>Bacillati</taxon>
        <taxon>Bacillota</taxon>
        <taxon>Bacilli</taxon>
        <taxon>Bacillales</taxon>
        <taxon>Bacillaceae</taxon>
        <taxon>Neobacillus</taxon>
    </lineage>
</organism>
<dbReference type="AlphaFoldDB" id="A0AA95MIZ3"/>
<evidence type="ECO:0000313" key="2">
    <source>
        <dbReference type="EMBL" id="WHY84694.1"/>
    </source>
</evidence>
<dbReference type="EMBL" id="CP126114">
    <property type="protein sequence ID" value="WHY84694.1"/>
    <property type="molecule type" value="Genomic_DNA"/>
</dbReference>
<evidence type="ECO:0000256" key="1">
    <source>
        <dbReference type="SAM" id="Coils"/>
    </source>
</evidence>
<feature type="coiled-coil region" evidence="1">
    <location>
        <begin position="39"/>
        <end position="84"/>
    </location>
</feature>
<gene>
    <name evidence="2" type="ORF">QNH39_18845</name>
</gene>
<evidence type="ECO:0000313" key="3">
    <source>
        <dbReference type="Proteomes" id="UP001178288"/>
    </source>
</evidence>
<keyword evidence="3" id="KW-1185">Reference proteome</keyword>
<protein>
    <submittedName>
        <fullName evidence="2">Uncharacterized protein</fullName>
    </submittedName>
</protein>
<dbReference type="Gene3D" id="1.10.287.1490">
    <property type="match status" value="1"/>
</dbReference>
<dbReference type="RefSeq" id="WP_066090009.1">
    <property type="nucleotide sequence ID" value="NZ_CP126114.1"/>
</dbReference>
<accession>A0AA95MIZ3</accession>
<dbReference type="KEGG" id="nnv:QNH39_18845"/>